<name>A0A7J6WPC8_THATH</name>
<dbReference type="OrthoDB" id="1935339at2759"/>
<sequence length="584" mass="64469">SITPQVRPRSLSPFAEFDDGNKRPAIMCRFFARGWCMKGSSCKFLHQKDSVASTSNCAMQGAPAACSEDNLKKDEGLGVENRRPFVLSEPLASLDVNGPSLKSNLPSESIRVGEYGESQRPHQFLNQNDMHSSPVAQGDLRYGSSGNAWPHKIAASGSQWKSFAGDENIRSSAMSDLMDYKRSTSKEFDRRYPSSFKNIVPEHRGLSSGSVPESGMYLNSSYSFALDNRIVEPPSMKLDSRSMPYGSHSSPGFFSSMNSTFNTSLSSTGISPFHQTFPWSGAAPPQRSFPLGPVQPDQACHTSGSSFLLTHSSSPCYSRPDQENFSLRGVPRDSLTSAGHERQSSINNWEPSVPFRPSFHLPSFMASYRSQYSPLHDSIDLPNVGDRAIQEPSVSQGATIPNIPKQLENRDFSYFRRPLYYSALCRDTSAHAIGALTDLAEGSGSFVAEQQNKSSLSKEEKSLIPGHIVNTSSAMEVDLDHSLNHQADNGKHNRESQTQNIFRAAIVEFVKELVKPHWREGHLSKDAHNTVVKKTVEKVLSTLQPNQIPNTAESTANYFKLFQPKLAKLVEAYVGKYAKSLQPV</sequence>
<protein>
    <submittedName>
        <fullName evidence="6">Zinc finger protein</fullName>
    </submittedName>
</protein>
<dbReference type="InterPro" id="IPR052650">
    <property type="entry name" value="Zinc_finger_CCCH"/>
</dbReference>
<feature type="domain" description="C3H1-type" evidence="5">
    <location>
        <begin position="22"/>
        <end position="49"/>
    </location>
</feature>
<dbReference type="PANTHER" id="PTHR36886">
    <property type="entry name" value="PROTEIN FRIGIDA-ESSENTIAL 1"/>
    <property type="match status" value="1"/>
</dbReference>
<dbReference type="InterPro" id="IPR036855">
    <property type="entry name" value="Znf_CCCH_sf"/>
</dbReference>
<dbReference type="PROSITE" id="PS50103">
    <property type="entry name" value="ZF_C3H1"/>
    <property type="match status" value="1"/>
</dbReference>
<keyword evidence="1 4" id="KW-0479">Metal-binding</keyword>
<evidence type="ECO:0000259" key="5">
    <source>
        <dbReference type="PROSITE" id="PS50103"/>
    </source>
</evidence>
<dbReference type="PANTHER" id="PTHR36886:SF3">
    <property type="entry name" value="PROTEIN FRIGIDA-ESSENTIAL 1"/>
    <property type="match status" value="1"/>
</dbReference>
<accession>A0A7J6WPC8</accession>
<keyword evidence="2 4" id="KW-0863">Zinc-finger</keyword>
<feature type="zinc finger region" description="C3H1-type" evidence="4">
    <location>
        <begin position="22"/>
        <end position="49"/>
    </location>
</feature>
<evidence type="ECO:0000256" key="1">
    <source>
        <dbReference type="ARBA" id="ARBA00022723"/>
    </source>
</evidence>
<dbReference type="AlphaFoldDB" id="A0A7J6WPC8"/>
<evidence type="ECO:0000256" key="4">
    <source>
        <dbReference type="PROSITE-ProRule" id="PRU00723"/>
    </source>
</evidence>
<dbReference type="SUPFAM" id="SSF90229">
    <property type="entry name" value="CCCH zinc finger"/>
    <property type="match status" value="1"/>
</dbReference>
<feature type="non-terminal residue" evidence="6">
    <location>
        <position position="1"/>
    </location>
</feature>
<dbReference type="GO" id="GO:0008270">
    <property type="term" value="F:zinc ion binding"/>
    <property type="evidence" value="ECO:0007669"/>
    <property type="project" value="UniProtKB-KW"/>
</dbReference>
<dbReference type="EMBL" id="JABWDY010012836">
    <property type="protein sequence ID" value="KAF5198788.1"/>
    <property type="molecule type" value="Genomic_DNA"/>
</dbReference>
<keyword evidence="7" id="KW-1185">Reference proteome</keyword>
<evidence type="ECO:0000256" key="3">
    <source>
        <dbReference type="ARBA" id="ARBA00022833"/>
    </source>
</evidence>
<organism evidence="6 7">
    <name type="scientific">Thalictrum thalictroides</name>
    <name type="common">Rue-anemone</name>
    <name type="synonym">Anemone thalictroides</name>
    <dbReference type="NCBI Taxonomy" id="46969"/>
    <lineage>
        <taxon>Eukaryota</taxon>
        <taxon>Viridiplantae</taxon>
        <taxon>Streptophyta</taxon>
        <taxon>Embryophyta</taxon>
        <taxon>Tracheophyta</taxon>
        <taxon>Spermatophyta</taxon>
        <taxon>Magnoliopsida</taxon>
        <taxon>Ranunculales</taxon>
        <taxon>Ranunculaceae</taxon>
        <taxon>Thalictroideae</taxon>
        <taxon>Thalictrum</taxon>
    </lineage>
</organism>
<proteinExistence type="predicted"/>
<gene>
    <name evidence="6" type="ORF">FRX31_011625</name>
</gene>
<reference evidence="6 7" key="1">
    <citation type="submission" date="2020-06" db="EMBL/GenBank/DDBJ databases">
        <title>Transcriptomic and genomic resources for Thalictrum thalictroides and T. hernandezii: Facilitating candidate gene discovery in an emerging model plant lineage.</title>
        <authorList>
            <person name="Arias T."/>
            <person name="Riano-Pachon D.M."/>
            <person name="Di Stilio V.S."/>
        </authorList>
    </citation>
    <scope>NUCLEOTIDE SEQUENCE [LARGE SCALE GENOMIC DNA]</scope>
    <source>
        <strain evidence="7">cv. WT478/WT964</strain>
        <tissue evidence="6">Leaves</tissue>
    </source>
</reference>
<dbReference type="Proteomes" id="UP000554482">
    <property type="component" value="Unassembled WGS sequence"/>
</dbReference>
<comment type="caution">
    <text evidence="6">The sequence shown here is derived from an EMBL/GenBank/DDBJ whole genome shotgun (WGS) entry which is preliminary data.</text>
</comment>
<keyword evidence="3 4" id="KW-0862">Zinc</keyword>
<dbReference type="InterPro" id="IPR000571">
    <property type="entry name" value="Znf_CCCH"/>
</dbReference>
<evidence type="ECO:0000313" key="7">
    <source>
        <dbReference type="Proteomes" id="UP000554482"/>
    </source>
</evidence>
<dbReference type="Gene3D" id="4.10.1000.10">
    <property type="entry name" value="Zinc finger, CCCH-type"/>
    <property type="match status" value="1"/>
</dbReference>
<evidence type="ECO:0000256" key="2">
    <source>
        <dbReference type="ARBA" id="ARBA00022771"/>
    </source>
</evidence>
<evidence type="ECO:0000313" key="6">
    <source>
        <dbReference type="EMBL" id="KAF5198788.1"/>
    </source>
</evidence>